<dbReference type="PANTHER" id="PTHR42742:SF3">
    <property type="entry name" value="FRUCTOKINASE"/>
    <property type="match status" value="1"/>
</dbReference>
<sequence length="287" mass="28946">MELGGTKCIAAIARGRDILVRERWPTGDDAAETLGRIVNWIASSGENFTAIGIAGFGPLNLDRSRSDYGRIGTTPKPGWSGIDLRGTFAKAFDVPIGFDTDVAGAALAEGRWGAAQGCSDHVYLTIGTGVGGGIVAGGVPLHGAAHPEIGHIRVRNASADGFAGACPFHGDCLEGLVAGGSLAKRTGIAGEDIPPDHPVWAEVAQEIAELVAMLVLTTAPQRIVIGGGIGSGQPQLFPMIRAAAVKALAGYGPISDAATIDVLVVPPGLGADAGPLGAVALALDALP</sequence>
<evidence type="ECO:0000256" key="5">
    <source>
        <dbReference type="ARBA" id="ARBA00038887"/>
    </source>
</evidence>
<dbReference type="EC" id="2.7.1.4" evidence="5"/>
<dbReference type="PROSITE" id="PS01125">
    <property type="entry name" value="ROK"/>
    <property type="match status" value="1"/>
</dbReference>
<comment type="catalytic activity">
    <reaction evidence="6">
        <text>D-fructose + ATP = D-fructose 6-phosphate + ADP + H(+)</text>
        <dbReference type="Rhea" id="RHEA:16125"/>
        <dbReference type="ChEBI" id="CHEBI:15378"/>
        <dbReference type="ChEBI" id="CHEBI:30616"/>
        <dbReference type="ChEBI" id="CHEBI:37721"/>
        <dbReference type="ChEBI" id="CHEBI:61527"/>
        <dbReference type="ChEBI" id="CHEBI:456216"/>
        <dbReference type="EC" id="2.7.1.4"/>
    </reaction>
</comment>
<comment type="cofactor">
    <cofactor evidence="1">
        <name>Mg(2+)</name>
        <dbReference type="ChEBI" id="CHEBI:18420"/>
    </cofactor>
</comment>
<evidence type="ECO:0000313" key="8">
    <source>
        <dbReference type="Proteomes" id="UP001176468"/>
    </source>
</evidence>
<evidence type="ECO:0000313" key="7">
    <source>
        <dbReference type="EMBL" id="MDO7843667.1"/>
    </source>
</evidence>
<dbReference type="Pfam" id="PF00480">
    <property type="entry name" value="ROK"/>
    <property type="match status" value="1"/>
</dbReference>
<dbReference type="RefSeq" id="WP_304562128.1">
    <property type="nucleotide sequence ID" value="NZ_JAUQSZ010000011.1"/>
</dbReference>
<dbReference type="InterPro" id="IPR043129">
    <property type="entry name" value="ATPase_NBD"/>
</dbReference>
<evidence type="ECO:0000256" key="1">
    <source>
        <dbReference type="ARBA" id="ARBA00001946"/>
    </source>
</evidence>
<evidence type="ECO:0000256" key="2">
    <source>
        <dbReference type="ARBA" id="ARBA00022723"/>
    </source>
</evidence>
<dbReference type="InterPro" id="IPR000600">
    <property type="entry name" value="ROK"/>
</dbReference>
<dbReference type="CDD" id="cd24067">
    <property type="entry name" value="ASKHA_NBD_ROK_BsFRK-like"/>
    <property type="match status" value="1"/>
</dbReference>
<gene>
    <name evidence="7" type="ORF">Q5H94_15135</name>
</gene>
<keyword evidence="4" id="KW-0460">Magnesium</keyword>
<dbReference type="Proteomes" id="UP001176468">
    <property type="component" value="Unassembled WGS sequence"/>
</dbReference>
<evidence type="ECO:0000256" key="4">
    <source>
        <dbReference type="ARBA" id="ARBA00022842"/>
    </source>
</evidence>
<dbReference type="PANTHER" id="PTHR42742">
    <property type="entry name" value="TRANSCRIPTIONAL REPRESSOR MPRA"/>
    <property type="match status" value="1"/>
</dbReference>
<evidence type="ECO:0000256" key="3">
    <source>
        <dbReference type="ARBA" id="ARBA00022833"/>
    </source>
</evidence>
<keyword evidence="8" id="KW-1185">Reference proteome</keyword>
<keyword evidence="3" id="KW-0862">Zinc</keyword>
<dbReference type="SUPFAM" id="SSF53067">
    <property type="entry name" value="Actin-like ATPase domain"/>
    <property type="match status" value="1"/>
</dbReference>
<dbReference type="InterPro" id="IPR051804">
    <property type="entry name" value="Carb_Metab_Reg_Kinase/Isom"/>
</dbReference>
<dbReference type="InterPro" id="IPR049874">
    <property type="entry name" value="ROK_cs"/>
</dbReference>
<evidence type="ECO:0000256" key="6">
    <source>
        <dbReference type="ARBA" id="ARBA00048451"/>
    </source>
</evidence>
<name>A0ABT9A4M0_9SPHN</name>
<reference evidence="7" key="1">
    <citation type="submission" date="2023-07" db="EMBL/GenBank/DDBJ databases">
        <authorList>
            <person name="Kim M.K."/>
        </authorList>
    </citation>
    <scope>NUCLEOTIDE SEQUENCE</scope>
    <source>
        <strain evidence="7">CA1-15</strain>
    </source>
</reference>
<dbReference type="Gene3D" id="3.30.420.40">
    <property type="match status" value="2"/>
</dbReference>
<organism evidence="7 8">
    <name type="scientific">Sphingomonas immobilis</name>
    <dbReference type="NCBI Taxonomy" id="3063997"/>
    <lineage>
        <taxon>Bacteria</taxon>
        <taxon>Pseudomonadati</taxon>
        <taxon>Pseudomonadota</taxon>
        <taxon>Alphaproteobacteria</taxon>
        <taxon>Sphingomonadales</taxon>
        <taxon>Sphingomonadaceae</taxon>
        <taxon>Sphingomonas</taxon>
    </lineage>
</organism>
<proteinExistence type="predicted"/>
<dbReference type="EMBL" id="JAUQSZ010000011">
    <property type="protein sequence ID" value="MDO7843667.1"/>
    <property type="molecule type" value="Genomic_DNA"/>
</dbReference>
<comment type="caution">
    <text evidence="7">The sequence shown here is derived from an EMBL/GenBank/DDBJ whole genome shotgun (WGS) entry which is preliminary data.</text>
</comment>
<keyword evidence="2" id="KW-0479">Metal-binding</keyword>
<accession>A0ABT9A4M0</accession>
<protein>
    <recommendedName>
        <fullName evidence="5">fructokinase</fullName>
        <ecNumber evidence="5">2.7.1.4</ecNumber>
    </recommendedName>
</protein>